<dbReference type="Proteomes" id="UP000593915">
    <property type="component" value="Chromosome"/>
</dbReference>
<protein>
    <submittedName>
        <fullName evidence="1">Uncharacterized protein</fullName>
    </submittedName>
</protein>
<accession>A0A7S7AXT0</accession>
<name>A0A7S7AXT0_9SPIR</name>
<dbReference type="AlphaFoldDB" id="A0A7S7AXT0"/>
<evidence type="ECO:0000313" key="2">
    <source>
        <dbReference type="Proteomes" id="UP000593915"/>
    </source>
</evidence>
<gene>
    <name evidence="1" type="ORF">IFE08_07105</name>
</gene>
<evidence type="ECO:0000313" key="1">
    <source>
        <dbReference type="EMBL" id="QOW62089.1"/>
    </source>
</evidence>
<dbReference type="EMBL" id="CP061839">
    <property type="protein sequence ID" value="QOW62089.1"/>
    <property type="molecule type" value="Genomic_DNA"/>
</dbReference>
<reference evidence="1 2" key="1">
    <citation type="submission" date="2020-09" db="EMBL/GenBank/DDBJ databases">
        <title>Characterization of Treponema spp. from bovine digital dermatitis in Korea.</title>
        <authorList>
            <person name="Espiritu H.M."/>
            <person name="Cho Y.I."/>
            <person name="Mamuad L."/>
        </authorList>
    </citation>
    <scope>NUCLEOTIDE SEQUENCE [LARGE SCALE GENOMIC DNA]</scope>
    <source>
        <strain evidence="1 2">KS1</strain>
    </source>
</reference>
<organism evidence="1 2">
    <name type="scientific">Treponema pedis</name>
    <dbReference type="NCBI Taxonomy" id="409322"/>
    <lineage>
        <taxon>Bacteria</taxon>
        <taxon>Pseudomonadati</taxon>
        <taxon>Spirochaetota</taxon>
        <taxon>Spirochaetia</taxon>
        <taxon>Spirochaetales</taxon>
        <taxon>Treponemataceae</taxon>
        <taxon>Treponema</taxon>
    </lineage>
</organism>
<dbReference type="RefSeq" id="WP_024467437.1">
    <property type="nucleotide sequence ID" value="NZ_CP045670.1"/>
</dbReference>
<sequence>MELDKFISTIGYDGNSAIIDKARFSKNKGKSIFDLIKIGAFRSAASYAVYTGSDEDLQAVADAYNSLSGSHYKKEQIPRLFGVSKAEVKKQLML</sequence>
<proteinExistence type="predicted"/>